<name>A0A7W8UGD2_9HYPH</name>
<proteinExistence type="predicted"/>
<evidence type="ECO:0000313" key="2">
    <source>
        <dbReference type="Proteomes" id="UP000585507"/>
    </source>
</evidence>
<dbReference type="EMBL" id="JACHBK010000016">
    <property type="protein sequence ID" value="MBB5538882.1"/>
    <property type="molecule type" value="Genomic_DNA"/>
</dbReference>
<gene>
    <name evidence="1" type="ORF">GGD55_005625</name>
</gene>
<keyword evidence="2" id="KW-1185">Reference proteome</keyword>
<organism evidence="1 2">
    <name type="scientific">Rhizobium giardinii</name>
    <dbReference type="NCBI Taxonomy" id="56731"/>
    <lineage>
        <taxon>Bacteria</taxon>
        <taxon>Pseudomonadati</taxon>
        <taxon>Pseudomonadota</taxon>
        <taxon>Alphaproteobacteria</taxon>
        <taxon>Hyphomicrobiales</taxon>
        <taxon>Rhizobiaceae</taxon>
        <taxon>Rhizobium/Agrobacterium group</taxon>
        <taxon>Rhizobium</taxon>
    </lineage>
</organism>
<comment type="caution">
    <text evidence="1">The sequence shown here is derived from an EMBL/GenBank/DDBJ whole genome shotgun (WGS) entry which is preliminary data.</text>
</comment>
<reference evidence="1 2" key="1">
    <citation type="submission" date="2020-08" db="EMBL/GenBank/DDBJ databases">
        <title>Genomic Encyclopedia of Type Strains, Phase IV (KMG-V): Genome sequencing to study the core and pangenomes of soil and plant-associated prokaryotes.</title>
        <authorList>
            <person name="Whitman W."/>
        </authorList>
    </citation>
    <scope>NUCLEOTIDE SEQUENCE [LARGE SCALE GENOMIC DNA]</scope>
    <source>
        <strain evidence="1 2">SEMIA 4084</strain>
    </source>
</reference>
<dbReference type="AlphaFoldDB" id="A0A7W8UGD2"/>
<accession>A0A7W8UGD2</accession>
<protein>
    <submittedName>
        <fullName evidence="1">Uncharacterized protein</fullName>
    </submittedName>
</protein>
<evidence type="ECO:0000313" key="1">
    <source>
        <dbReference type="EMBL" id="MBB5538882.1"/>
    </source>
</evidence>
<sequence length="48" mass="5026">MPTSGAVYAQFDATTARYPSQGSFSSPLFWDEGLASSTDPACYAACQA</sequence>
<dbReference type="Proteomes" id="UP000585507">
    <property type="component" value="Unassembled WGS sequence"/>
</dbReference>